<feature type="transmembrane region" description="Helical" evidence="5">
    <location>
        <begin position="83"/>
        <end position="107"/>
    </location>
</feature>
<evidence type="ECO:0000256" key="3">
    <source>
        <dbReference type="ARBA" id="ARBA00022989"/>
    </source>
</evidence>
<evidence type="ECO:0000313" key="8">
    <source>
        <dbReference type="Proteomes" id="UP000682111"/>
    </source>
</evidence>
<evidence type="ECO:0000256" key="1">
    <source>
        <dbReference type="ARBA" id="ARBA00004141"/>
    </source>
</evidence>
<protein>
    <submittedName>
        <fullName evidence="7">Membrane protein YknW</fullName>
    </submittedName>
</protein>
<keyword evidence="2 5" id="KW-0812">Transmembrane</keyword>
<evidence type="ECO:0000256" key="5">
    <source>
        <dbReference type="SAM" id="Phobius"/>
    </source>
</evidence>
<dbReference type="Pfam" id="PF04893">
    <property type="entry name" value="Yip1"/>
    <property type="match status" value="1"/>
</dbReference>
<sequence length="222" mass="23467">MEKEITTGKDGKPSLLGMFWSPGEQLEKIRENPRIWGALGIIVLLYIIGSTILASNITAEDLVVSGTISLADAEQILGFTKTITVVSVFIVALVGILISAVIQLIIVKIAGKNVTFKQIFSMNTYIALIGAVGMLLNTLIQISIGGDTSIYVTSLGSLFNSDSTVLASFEVFSIWTLILTAIGLHKVGQLSKTASSLIAVIFFVISLGFALFGGVLEGIAGL</sequence>
<dbReference type="GO" id="GO:0016020">
    <property type="term" value="C:membrane"/>
    <property type="evidence" value="ECO:0007669"/>
    <property type="project" value="UniProtKB-SubCell"/>
</dbReference>
<accession>A0A919WJB8</accession>
<gene>
    <name evidence="7" type="primary">yknW</name>
    <name evidence="7" type="ORF">J27TS8_27690</name>
</gene>
<reference evidence="7" key="1">
    <citation type="submission" date="2021-03" db="EMBL/GenBank/DDBJ databases">
        <title>Antimicrobial resistance genes in bacteria isolated from Japanese honey, and their potential for conferring macrolide and lincosamide resistance in the American foulbrood pathogen Paenibacillus larvae.</title>
        <authorList>
            <person name="Okamoto M."/>
            <person name="Kumagai M."/>
            <person name="Kanamori H."/>
            <person name="Takamatsu D."/>
        </authorList>
    </citation>
    <scope>NUCLEOTIDE SEQUENCE</scope>
    <source>
        <strain evidence="7">J27TS8</strain>
    </source>
</reference>
<keyword evidence="8" id="KW-1185">Reference proteome</keyword>
<comment type="caution">
    <text evidence="7">The sequence shown here is derived from an EMBL/GenBank/DDBJ whole genome shotgun (WGS) entry which is preliminary data.</text>
</comment>
<feature type="transmembrane region" description="Helical" evidence="5">
    <location>
        <begin position="164"/>
        <end position="184"/>
    </location>
</feature>
<keyword evidence="4 5" id="KW-0472">Membrane</keyword>
<feature type="transmembrane region" description="Helical" evidence="5">
    <location>
        <begin position="35"/>
        <end position="57"/>
    </location>
</feature>
<keyword evidence="3 5" id="KW-1133">Transmembrane helix</keyword>
<evidence type="ECO:0000256" key="2">
    <source>
        <dbReference type="ARBA" id="ARBA00022692"/>
    </source>
</evidence>
<feature type="transmembrane region" description="Helical" evidence="5">
    <location>
        <begin position="196"/>
        <end position="216"/>
    </location>
</feature>
<feature type="transmembrane region" description="Helical" evidence="5">
    <location>
        <begin position="119"/>
        <end position="144"/>
    </location>
</feature>
<dbReference type="AlphaFoldDB" id="A0A919WJB8"/>
<feature type="domain" description="Yip1" evidence="6">
    <location>
        <begin position="17"/>
        <end position="211"/>
    </location>
</feature>
<dbReference type="Proteomes" id="UP000682111">
    <property type="component" value="Unassembled WGS sequence"/>
</dbReference>
<dbReference type="RefSeq" id="WP_137743641.1">
    <property type="nucleotide sequence ID" value="NZ_BORC01000004.1"/>
</dbReference>
<dbReference type="EMBL" id="BORC01000004">
    <property type="protein sequence ID" value="GIN62776.1"/>
    <property type="molecule type" value="Genomic_DNA"/>
</dbReference>
<dbReference type="InterPro" id="IPR006977">
    <property type="entry name" value="Yip1_dom"/>
</dbReference>
<dbReference type="OrthoDB" id="2940219at2"/>
<comment type="subcellular location">
    <subcellularLocation>
        <location evidence="1">Membrane</location>
        <topology evidence="1">Multi-pass membrane protein</topology>
    </subcellularLocation>
</comment>
<evidence type="ECO:0000259" key="6">
    <source>
        <dbReference type="Pfam" id="PF04893"/>
    </source>
</evidence>
<organism evidence="7 8">
    <name type="scientific">Robertmurraya siralis</name>
    <dbReference type="NCBI Taxonomy" id="77777"/>
    <lineage>
        <taxon>Bacteria</taxon>
        <taxon>Bacillati</taxon>
        <taxon>Bacillota</taxon>
        <taxon>Bacilli</taxon>
        <taxon>Bacillales</taxon>
        <taxon>Bacillaceae</taxon>
        <taxon>Robertmurraya</taxon>
    </lineage>
</organism>
<evidence type="ECO:0000256" key="4">
    <source>
        <dbReference type="ARBA" id="ARBA00023136"/>
    </source>
</evidence>
<name>A0A919WJB8_9BACI</name>
<evidence type="ECO:0000313" key="7">
    <source>
        <dbReference type="EMBL" id="GIN62776.1"/>
    </source>
</evidence>
<proteinExistence type="predicted"/>